<feature type="compositionally biased region" description="Polar residues" evidence="1">
    <location>
        <begin position="54"/>
        <end position="63"/>
    </location>
</feature>
<protein>
    <submittedName>
        <fullName evidence="2">Hypothetical_protein</fullName>
    </submittedName>
</protein>
<sequence>MNIGSQEDVDPKKPIEAINSLLTSQSTVVNSSNYDREQGIYIPPSVQPPSVQPNAQNRPSNPTYSEVVETINATPQQRETNESDSPPEIKQKIQMFTGAFQGKIHDLIQESKFSKALQAIETNLNKESLGQTRTDLKQIEEIRKQQLAKLFPTPRKVELKAVFRPFKHAYFKIKESEVVDAIKELDASKSCGASGLSNKIIKKLVNNGRFIQILASAFETLINDPKQMSQILPLFDLFTYWILICDPSYFEYLIFQVNITLYAN</sequence>
<comment type="caution">
    <text evidence="2">The sequence shown here is derived from an EMBL/GenBank/DDBJ whole genome shotgun (WGS) entry which is preliminary data.</text>
</comment>
<dbReference type="Proteomes" id="UP001642409">
    <property type="component" value="Unassembled WGS sequence"/>
</dbReference>
<proteinExistence type="predicted"/>
<dbReference type="EMBL" id="CAXDID020000134">
    <property type="protein sequence ID" value="CAL6036776.1"/>
    <property type="molecule type" value="Genomic_DNA"/>
</dbReference>
<feature type="region of interest" description="Disordered" evidence="1">
    <location>
        <begin position="29"/>
        <end position="63"/>
    </location>
</feature>
<evidence type="ECO:0000313" key="2">
    <source>
        <dbReference type="EMBL" id="CAL6036776.1"/>
    </source>
</evidence>
<name>A0ABP1JF31_9EUKA</name>
<reference evidence="2 3" key="1">
    <citation type="submission" date="2024-07" db="EMBL/GenBank/DDBJ databases">
        <authorList>
            <person name="Akdeniz Z."/>
        </authorList>
    </citation>
    <scope>NUCLEOTIDE SEQUENCE [LARGE SCALE GENOMIC DNA]</scope>
</reference>
<evidence type="ECO:0000256" key="1">
    <source>
        <dbReference type="SAM" id="MobiDB-lite"/>
    </source>
</evidence>
<organism evidence="2 3">
    <name type="scientific">Hexamita inflata</name>
    <dbReference type="NCBI Taxonomy" id="28002"/>
    <lineage>
        <taxon>Eukaryota</taxon>
        <taxon>Metamonada</taxon>
        <taxon>Diplomonadida</taxon>
        <taxon>Hexamitidae</taxon>
        <taxon>Hexamitinae</taxon>
        <taxon>Hexamita</taxon>
    </lineage>
</organism>
<evidence type="ECO:0000313" key="3">
    <source>
        <dbReference type="Proteomes" id="UP001642409"/>
    </source>
</evidence>
<keyword evidence="3" id="KW-1185">Reference proteome</keyword>
<accession>A0ABP1JF31</accession>
<gene>
    <name evidence="2" type="ORF">HINF_LOCUS36576</name>
</gene>